<proteinExistence type="predicted"/>
<name>A0A5U3IRS3_SALER</name>
<comment type="caution">
    <text evidence="2">The sequence shown here is derived from an EMBL/GenBank/DDBJ whole genome shotgun (WGS) entry which is preliminary data.</text>
</comment>
<evidence type="ECO:0000256" key="1">
    <source>
        <dbReference type="SAM" id="Phobius"/>
    </source>
</evidence>
<dbReference type="AlphaFoldDB" id="A0A5U3IRS3"/>
<protein>
    <submittedName>
        <fullName evidence="2">Uncharacterized protein</fullName>
    </submittedName>
</protein>
<organism evidence="2">
    <name type="scientific">Salmonella enterica</name>
    <name type="common">Salmonella choleraesuis</name>
    <dbReference type="NCBI Taxonomy" id="28901"/>
    <lineage>
        <taxon>Bacteria</taxon>
        <taxon>Pseudomonadati</taxon>
        <taxon>Pseudomonadota</taxon>
        <taxon>Gammaproteobacteria</taxon>
        <taxon>Enterobacterales</taxon>
        <taxon>Enterobacteriaceae</taxon>
        <taxon>Salmonella</taxon>
    </lineage>
</organism>
<reference evidence="2" key="1">
    <citation type="submission" date="2018-07" db="EMBL/GenBank/DDBJ databases">
        <authorList>
            <consortium name="GenomeTrakr network: Whole genome sequencing for foodborne pathogen traceback"/>
        </authorList>
    </citation>
    <scope>NUCLEOTIDE SEQUENCE [LARGE SCALE GENOMIC DNA]</scope>
    <source>
        <strain evidence="2">FDA00008842</strain>
    </source>
</reference>
<keyword evidence="1" id="KW-1133">Transmembrane helix</keyword>
<keyword evidence="1" id="KW-0812">Transmembrane</keyword>
<feature type="transmembrane region" description="Helical" evidence="1">
    <location>
        <begin position="20"/>
        <end position="38"/>
    </location>
</feature>
<dbReference type="Proteomes" id="UP000839610">
    <property type="component" value="Unassembled WGS sequence"/>
</dbReference>
<dbReference type="EMBL" id="AAGLUV010000021">
    <property type="protein sequence ID" value="EBP4585971.1"/>
    <property type="molecule type" value="Genomic_DNA"/>
</dbReference>
<keyword evidence="1" id="KW-0472">Membrane</keyword>
<evidence type="ECO:0000313" key="2">
    <source>
        <dbReference type="EMBL" id="EBP4585971.1"/>
    </source>
</evidence>
<sequence>MIKFLRKTVLWVDKVTGNTTFQFTLIFIAGIIFGFQAGEQSKFYNLSKEPEAAFVELIYKKCRGHDIFVRDVRGPWSTEQMACWSEELAHVRDNTFKTEMYFKISRYIHECNLKKEDQKKCQADISSKYQERLEKYHELKILMAESS</sequence>
<accession>A0A5U3IRS3</accession>
<gene>
    <name evidence="2" type="ORF">VH79_22745</name>
</gene>